<evidence type="ECO:0000256" key="4">
    <source>
        <dbReference type="ARBA" id="ARBA00022989"/>
    </source>
</evidence>
<dbReference type="GO" id="GO:0016020">
    <property type="term" value="C:membrane"/>
    <property type="evidence" value="ECO:0007669"/>
    <property type="project" value="UniProtKB-SubCell"/>
</dbReference>
<evidence type="ECO:0000256" key="5">
    <source>
        <dbReference type="ARBA" id="ARBA00023136"/>
    </source>
</evidence>
<reference evidence="8" key="1">
    <citation type="submission" date="2021-11" db="EMBL/GenBank/DDBJ databases">
        <title>Vibrio ZSDE26 sp. nov. and Vibrio ZSDZ34 sp. nov., isolated from coastal seawater in Qingdao.</title>
        <authorList>
            <person name="Zhang P."/>
        </authorList>
    </citation>
    <scope>NUCLEOTIDE SEQUENCE</scope>
    <source>
        <strain evidence="8">ZSDE26</strain>
    </source>
</reference>
<organism evidence="8 9">
    <name type="scientific">Vibrio amylolyticus</name>
    <dbReference type="NCBI Taxonomy" id="2847292"/>
    <lineage>
        <taxon>Bacteria</taxon>
        <taxon>Pseudomonadati</taxon>
        <taxon>Pseudomonadota</taxon>
        <taxon>Gammaproteobacteria</taxon>
        <taxon>Vibrionales</taxon>
        <taxon>Vibrionaceae</taxon>
        <taxon>Vibrio</taxon>
    </lineage>
</organism>
<dbReference type="InterPro" id="IPR010920">
    <property type="entry name" value="LSM_dom_sf"/>
</dbReference>
<evidence type="ECO:0000313" key="8">
    <source>
        <dbReference type="EMBL" id="MCK6263856.1"/>
    </source>
</evidence>
<dbReference type="Gene3D" id="2.30.30.60">
    <property type="match status" value="1"/>
</dbReference>
<dbReference type="SUPFAM" id="SSF50182">
    <property type="entry name" value="Sm-like ribonucleoproteins"/>
    <property type="match status" value="1"/>
</dbReference>
<dbReference type="Pfam" id="PF00924">
    <property type="entry name" value="MS_channel_2nd"/>
    <property type="match status" value="1"/>
</dbReference>
<keyword evidence="3 6" id="KW-0812">Transmembrane</keyword>
<name>A0A9X2BHD4_9VIBR</name>
<sequence>MNLARISLLNQRPMMLTRLLTLFFAIHIVLYSSLAYSQDKLGFVDTATPESTLSGFVTYSELVIKYWQLEQLHLPEAQHAYAQVIRTMDLSNLPNRSRTVVVMERIILLHEILDRLGKDVQLHSSVITSPTDDSTSQWRLGNTDILIAKQIDGDKVGQYLFTTTSINSLSKWYRLILASTEKSEHEADLYHEFLIRPGPLFSTPLIQSLPESFNTLYASIPLWQWFALVSVFLLCRFMIKVSFSLGERWNLRWYRNGLKWQVGRQLSLVGVVLILFITRKVIDDGIWITGGIYQFLSTSFLIGQFFFVAWLIMTIFNYFAELYVFNKHEGKYVDASLITVLARIFGGLTIVILGIYLVDFMGFSISPIVTGLGVGGLAVALAIRPVLENVINGLTLYADGGIKIGELCRYGNNLGTIESIGLRSTRIRTLERSLITIPNSEFANMEIDNLERRDKRRMDHRLKLRSELTQDQLKLLVVGIRRLLLQHPKLDDDPVRARFVGVGEFAIHIDILAYIICKDHDEFLAVQEDVMFSVMQQVEVVGAQLAFSNQYQLAQALKPIDDELKEKATETVMQWQDNNNYPFPDFSYEFKDGIKDSIIYPAKNSAVRANGNG</sequence>
<dbReference type="SUPFAM" id="SSF82861">
    <property type="entry name" value="Mechanosensitive channel protein MscS (YggB), transmembrane region"/>
    <property type="match status" value="1"/>
</dbReference>
<dbReference type="GO" id="GO:0008381">
    <property type="term" value="F:mechanosensitive monoatomic ion channel activity"/>
    <property type="evidence" value="ECO:0007669"/>
    <property type="project" value="UniProtKB-ARBA"/>
</dbReference>
<evidence type="ECO:0000256" key="3">
    <source>
        <dbReference type="ARBA" id="ARBA00022692"/>
    </source>
</evidence>
<dbReference type="Gene3D" id="1.10.287.1260">
    <property type="match status" value="1"/>
</dbReference>
<keyword evidence="9" id="KW-1185">Reference proteome</keyword>
<gene>
    <name evidence="8" type="ORF">KP803_11310</name>
</gene>
<evidence type="ECO:0000259" key="7">
    <source>
        <dbReference type="Pfam" id="PF00924"/>
    </source>
</evidence>
<comment type="similarity">
    <text evidence="2">Belongs to the MscS (TC 1.A.23) family.</text>
</comment>
<comment type="caution">
    <text evidence="8">The sequence shown here is derived from an EMBL/GenBank/DDBJ whole genome shotgun (WGS) entry which is preliminary data.</text>
</comment>
<feature type="transmembrane region" description="Helical" evidence="6">
    <location>
        <begin position="337"/>
        <end position="358"/>
    </location>
</feature>
<feature type="domain" description="Mechanosensitive ion channel MscS" evidence="7">
    <location>
        <begin position="386"/>
        <end position="452"/>
    </location>
</feature>
<feature type="transmembrane region" description="Helical" evidence="6">
    <location>
        <begin position="222"/>
        <end position="245"/>
    </location>
</feature>
<dbReference type="Proteomes" id="UP001139559">
    <property type="component" value="Unassembled WGS sequence"/>
</dbReference>
<dbReference type="InterPro" id="IPR006685">
    <property type="entry name" value="MscS_channel_2nd"/>
</dbReference>
<accession>A0A9X2BHD4</accession>
<evidence type="ECO:0000256" key="1">
    <source>
        <dbReference type="ARBA" id="ARBA00004141"/>
    </source>
</evidence>
<feature type="transmembrane region" description="Helical" evidence="6">
    <location>
        <begin position="364"/>
        <end position="383"/>
    </location>
</feature>
<dbReference type="RefSeq" id="WP_248008938.1">
    <property type="nucleotide sequence ID" value="NZ_JAJHVV010000006.1"/>
</dbReference>
<comment type="subcellular location">
    <subcellularLocation>
        <location evidence="1">Membrane</location>
        <topology evidence="1">Multi-pass membrane protein</topology>
    </subcellularLocation>
</comment>
<dbReference type="InterPro" id="IPR011014">
    <property type="entry name" value="MscS_channel_TM-2"/>
</dbReference>
<protein>
    <submittedName>
        <fullName evidence="8">Mechanosensitive ion channel family protein</fullName>
    </submittedName>
</protein>
<dbReference type="PANTHER" id="PTHR30566:SF5">
    <property type="entry name" value="MECHANOSENSITIVE ION CHANNEL PROTEIN 1, MITOCHONDRIAL-RELATED"/>
    <property type="match status" value="1"/>
</dbReference>
<feature type="transmembrane region" description="Helical" evidence="6">
    <location>
        <begin position="266"/>
        <end position="282"/>
    </location>
</feature>
<keyword evidence="5 6" id="KW-0472">Membrane</keyword>
<evidence type="ECO:0000256" key="6">
    <source>
        <dbReference type="SAM" id="Phobius"/>
    </source>
</evidence>
<evidence type="ECO:0000313" key="9">
    <source>
        <dbReference type="Proteomes" id="UP001139559"/>
    </source>
</evidence>
<feature type="transmembrane region" description="Helical" evidence="6">
    <location>
        <begin position="302"/>
        <end position="325"/>
    </location>
</feature>
<dbReference type="AlphaFoldDB" id="A0A9X2BHD4"/>
<dbReference type="InterPro" id="IPR023408">
    <property type="entry name" value="MscS_beta-dom_sf"/>
</dbReference>
<evidence type="ECO:0000256" key="2">
    <source>
        <dbReference type="ARBA" id="ARBA00008017"/>
    </source>
</evidence>
<proteinExistence type="inferred from homology"/>
<dbReference type="EMBL" id="JAJHVV010000006">
    <property type="protein sequence ID" value="MCK6263856.1"/>
    <property type="molecule type" value="Genomic_DNA"/>
</dbReference>
<keyword evidence="4 6" id="KW-1133">Transmembrane helix</keyword>
<dbReference type="PANTHER" id="PTHR30566">
    <property type="entry name" value="YNAI-RELATED MECHANOSENSITIVE ION CHANNEL"/>
    <property type="match status" value="1"/>
</dbReference>